<dbReference type="Pfam" id="PF20143">
    <property type="entry name" value="NAD_kinase_C"/>
    <property type="match status" value="1"/>
</dbReference>
<evidence type="ECO:0000256" key="6">
    <source>
        <dbReference type="HAMAP-Rule" id="MF_00361"/>
    </source>
</evidence>
<dbReference type="HAMAP" id="MF_00361">
    <property type="entry name" value="NAD_kinase"/>
    <property type="match status" value="1"/>
</dbReference>
<dbReference type="Pfam" id="PF01513">
    <property type="entry name" value="NAD_kinase"/>
    <property type="match status" value="1"/>
</dbReference>
<dbReference type="InterPro" id="IPR016064">
    <property type="entry name" value="NAD/diacylglycerol_kinase_sf"/>
</dbReference>
<keyword evidence="4 6" id="KW-0520">NAD</keyword>
<keyword evidence="2 6" id="KW-0418">Kinase</keyword>
<dbReference type="GO" id="GO:0019674">
    <property type="term" value="P:NAD+ metabolic process"/>
    <property type="evidence" value="ECO:0007669"/>
    <property type="project" value="InterPro"/>
</dbReference>
<proteinExistence type="inferred from homology"/>
<feature type="binding site" evidence="6">
    <location>
        <position position="247"/>
    </location>
    <ligand>
        <name>NAD(+)</name>
        <dbReference type="ChEBI" id="CHEBI:57540"/>
    </ligand>
</feature>
<keyword evidence="6" id="KW-0067">ATP-binding</keyword>
<comment type="caution">
    <text evidence="6">Lacks conserved residue(s) required for the propagation of feature annotation.</text>
</comment>
<dbReference type="NCBIfam" id="NF002306">
    <property type="entry name" value="PRK01231.1"/>
    <property type="match status" value="1"/>
</dbReference>
<evidence type="ECO:0000256" key="4">
    <source>
        <dbReference type="ARBA" id="ARBA00023027"/>
    </source>
</evidence>
<comment type="function">
    <text evidence="6">Involved in the regulation of the intracellular balance of NAD and NADP, and is a key enzyme in the biosynthesis of NADP. Catalyzes specifically the phosphorylation on 2'-hydroxyl of the adenosine moiety of NAD to yield NADP.</text>
</comment>
<evidence type="ECO:0000256" key="2">
    <source>
        <dbReference type="ARBA" id="ARBA00022777"/>
    </source>
</evidence>
<organism evidence="7 8">
    <name type="scientific">Endozoicomonas montiporae</name>
    <dbReference type="NCBI Taxonomy" id="1027273"/>
    <lineage>
        <taxon>Bacteria</taxon>
        <taxon>Pseudomonadati</taxon>
        <taxon>Pseudomonadota</taxon>
        <taxon>Gammaproteobacteria</taxon>
        <taxon>Oceanospirillales</taxon>
        <taxon>Endozoicomonadaceae</taxon>
        <taxon>Endozoicomonas</taxon>
    </lineage>
</organism>
<reference evidence="7 8" key="1">
    <citation type="submission" date="2014-06" db="EMBL/GenBank/DDBJ databases">
        <title>Whole Genome Sequences of Three Symbiotic Endozoicomonas Bacteria.</title>
        <authorList>
            <person name="Neave M.J."/>
            <person name="Apprill A."/>
            <person name="Voolstra C.R."/>
        </authorList>
    </citation>
    <scope>NUCLEOTIDE SEQUENCE [LARGE SCALE GENOMIC DNA]</scope>
    <source>
        <strain evidence="7 8">LMG 24815</strain>
    </source>
</reference>
<dbReference type="GO" id="GO:0005737">
    <property type="term" value="C:cytoplasm"/>
    <property type="evidence" value="ECO:0007669"/>
    <property type="project" value="UniProtKB-SubCell"/>
</dbReference>
<dbReference type="InterPro" id="IPR017437">
    <property type="entry name" value="ATP-NAD_kinase_PpnK-typ_C"/>
</dbReference>
<evidence type="ECO:0000256" key="3">
    <source>
        <dbReference type="ARBA" id="ARBA00022857"/>
    </source>
</evidence>
<evidence type="ECO:0000256" key="5">
    <source>
        <dbReference type="ARBA" id="ARBA00047925"/>
    </source>
</evidence>
<keyword evidence="6" id="KW-0547">Nucleotide-binding</keyword>
<comment type="caution">
    <text evidence="7">The sequence shown here is derived from an EMBL/GenBank/DDBJ whole genome shotgun (WGS) entry which is preliminary data.</text>
</comment>
<feature type="binding site" evidence="6">
    <location>
        <begin position="146"/>
        <end position="147"/>
    </location>
    <ligand>
        <name>NAD(+)</name>
        <dbReference type="ChEBI" id="CHEBI:57540"/>
    </ligand>
</feature>
<keyword evidence="8" id="KW-1185">Reference proteome</keyword>
<feature type="binding site" evidence="6">
    <location>
        <position position="176"/>
    </location>
    <ligand>
        <name>NAD(+)</name>
        <dbReference type="ChEBI" id="CHEBI:57540"/>
    </ligand>
</feature>
<dbReference type="EMBL" id="JOKG01000001">
    <property type="protein sequence ID" value="KEQ15269.1"/>
    <property type="molecule type" value="Genomic_DNA"/>
</dbReference>
<dbReference type="RefSeq" id="WP_034872463.1">
    <property type="nucleotide sequence ID" value="NZ_JOKG01000001.1"/>
</dbReference>
<dbReference type="PANTHER" id="PTHR20275">
    <property type="entry name" value="NAD KINASE"/>
    <property type="match status" value="1"/>
</dbReference>
<dbReference type="Gene3D" id="3.40.50.10330">
    <property type="entry name" value="Probable inorganic polyphosphate/atp-NAD kinase, domain 1"/>
    <property type="match status" value="1"/>
</dbReference>
<dbReference type="InterPro" id="IPR002504">
    <property type="entry name" value="NADK"/>
</dbReference>
<feature type="binding site" evidence="6">
    <location>
        <position position="174"/>
    </location>
    <ligand>
        <name>NAD(+)</name>
        <dbReference type="ChEBI" id="CHEBI:57540"/>
    </ligand>
</feature>
<comment type="cofactor">
    <cofactor evidence="6">
        <name>a divalent metal cation</name>
        <dbReference type="ChEBI" id="CHEBI:60240"/>
    </cofactor>
</comment>
<dbReference type="GO" id="GO:0051287">
    <property type="term" value="F:NAD binding"/>
    <property type="evidence" value="ECO:0007669"/>
    <property type="project" value="UniProtKB-ARBA"/>
</dbReference>
<evidence type="ECO:0000313" key="8">
    <source>
        <dbReference type="Proteomes" id="UP000028006"/>
    </source>
</evidence>
<keyword evidence="3 6" id="KW-0521">NADP</keyword>
<dbReference type="GO" id="GO:0006741">
    <property type="term" value="P:NADP+ biosynthetic process"/>
    <property type="evidence" value="ECO:0007669"/>
    <property type="project" value="UniProtKB-UniRule"/>
</dbReference>
<feature type="active site" description="Proton acceptor" evidence="6">
    <location>
        <position position="72"/>
    </location>
</feature>
<dbReference type="GO" id="GO:0046872">
    <property type="term" value="F:metal ion binding"/>
    <property type="evidence" value="ECO:0007669"/>
    <property type="project" value="UniProtKB-UniRule"/>
</dbReference>
<feature type="binding site" evidence="6">
    <location>
        <position position="157"/>
    </location>
    <ligand>
        <name>NAD(+)</name>
        <dbReference type="ChEBI" id="CHEBI:57540"/>
    </ligand>
</feature>
<dbReference type="GO" id="GO:0003951">
    <property type="term" value="F:NAD+ kinase activity"/>
    <property type="evidence" value="ECO:0007669"/>
    <property type="project" value="UniProtKB-UniRule"/>
</dbReference>
<dbReference type="InterPro" id="IPR017438">
    <property type="entry name" value="ATP-NAD_kinase_N"/>
</dbReference>
<feature type="binding site" evidence="6">
    <location>
        <begin position="72"/>
        <end position="73"/>
    </location>
    <ligand>
        <name>NAD(+)</name>
        <dbReference type="ChEBI" id="CHEBI:57540"/>
    </ligand>
</feature>
<dbReference type="SUPFAM" id="SSF111331">
    <property type="entry name" value="NAD kinase/diacylglycerol kinase-like"/>
    <property type="match status" value="1"/>
</dbReference>
<dbReference type="GO" id="GO:0005524">
    <property type="term" value="F:ATP binding"/>
    <property type="evidence" value="ECO:0007669"/>
    <property type="project" value="UniProtKB-KW"/>
</dbReference>
<dbReference type="EC" id="2.7.1.23" evidence="6"/>
<dbReference type="Proteomes" id="UP000028006">
    <property type="component" value="Unassembled WGS sequence"/>
</dbReference>
<gene>
    <name evidence="7" type="primary">ppnK</name>
    <name evidence="6" type="synonym">nadK</name>
    <name evidence="7" type="ORF">GZ77_00935</name>
</gene>
<comment type="subcellular location">
    <subcellularLocation>
        <location evidence="6">Cytoplasm</location>
    </subcellularLocation>
</comment>
<keyword evidence="1 6" id="KW-0808">Transferase</keyword>
<accession>A0A081N9Z6</accession>
<dbReference type="AlphaFoldDB" id="A0A081N9Z6"/>
<protein>
    <recommendedName>
        <fullName evidence="6">NAD kinase</fullName>
        <ecNumber evidence="6">2.7.1.23</ecNumber>
    </recommendedName>
    <alternativeName>
        <fullName evidence="6">ATP-dependent NAD kinase</fullName>
    </alternativeName>
</protein>
<keyword evidence="6" id="KW-0963">Cytoplasm</keyword>
<evidence type="ECO:0000256" key="1">
    <source>
        <dbReference type="ARBA" id="ARBA00022679"/>
    </source>
</evidence>
<dbReference type="eggNOG" id="COG0061">
    <property type="taxonomic scope" value="Bacteria"/>
</dbReference>
<feature type="binding site" evidence="6">
    <location>
        <begin position="187"/>
        <end position="192"/>
    </location>
    <ligand>
        <name>NAD(+)</name>
        <dbReference type="ChEBI" id="CHEBI:57540"/>
    </ligand>
</feature>
<comment type="similarity">
    <text evidence="6">Belongs to the NAD kinase family.</text>
</comment>
<dbReference type="PANTHER" id="PTHR20275:SF0">
    <property type="entry name" value="NAD KINASE"/>
    <property type="match status" value="1"/>
</dbReference>
<dbReference type="Gene3D" id="2.60.200.30">
    <property type="entry name" value="Probable inorganic polyphosphate/atp-NAD kinase, domain 2"/>
    <property type="match status" value="1"/>
</dbReference>
<sequence length="297" mass="32850">MEPFKRIGVTGRQGRSHIEKTLQRLTDFLQGQGIDVLLDESIAYLLPGHTFETSARVDMGQSCDLVIVIGGDGSLLGAARDMVPHGVPLLGVNLGRLGFLTDILPDELEPQLDEILRGKNRLVHRFLLDVSVTRDGKVIGEADALNDVVLHPGQSTRIIEFELSIDNQFVYRQRSDGLIIATPTGSTAYALSGGGPIMHPKLDAIVLVPMYPHMLTNRPLVVDGNSEMQLVVHPDNTIHPVISCDGQVEIQLQPGDIISIRKKPELLKLLHPVNHDFYEGCRSKLRWHPHEITVDEE</sequence>
<evidence type="ECO:0000313" key="7">
    <source>
        <dbReference type="EMBL" id="KEQ15269.1"/>
    </source>
</evidence>
<name>A0A081N9Z6_9GAMM</name>
<comment type="catalytic activity">
    <reaction evidence="5 6">
        <text>NAD(+) + ATP = ADP + NADP(+) + H(+)</text>
        <dbReference type="Rhea" id="RHEA:18629"/>
        <dbReference type="ChEBI" id="CHEBI:15378"/>
        <dbReference type="ChEBI" id="CHEBI:30616"/>
        <dbReference type="ChEBI" id="CHEBI:57540"/>
        <dbReference type="ChEBI" id="CHEBI:58349"/>
        <dbReference type="ChEBI" id="CHEBI:456216"/>
        <dbReference type="EC" id="2.7.1.23"/>
    </reaction>
</comment>